<accession>A0A6J5MT13</accession>
<sequence length="103" mass="11625">MSNQEKVFAKGFVFKRNEKAPTFVIGNLSLNSKDAAEFIAENSKNGWVNLKINQSQNGKYYVELDTWEAKPSGSGAMTYKTQEPKKLVNFEIDDLPTTDDLPF</sequence>
<evidence type="ECO:0000313" key="1">
    <source>
        <dbReference type="EMBL" id="CAB4148233.1"/>
    </source>
</evidence>
<protein>
    <submittedName>
        <fullName evidence="1">Uncharacterized protein</fullName>
    </submittedName>
</protein>
<name>A0A6J5MT13_9CAUD</name>
<organism evidence="1">
    <name type="scientific">uncultured Caudovirales phage</name>
    <dbReference type="NCBI Taxonomy" id="2100421"/>
    <lineage>
        <taxon>Viruses</taxon>
        <taxon>Duplodnaviria</taxon>
        <taxon>Heunggongvirae</taxon>
        <taxon>Uroviricota</taxon>
        <taxon>Caudoviricetes</taxon>
        <taxon>Peduoviridae</taxon>
        <taxon>Maltschvirus</taxon>
        <taxon>Maltschvirus maltsch</taxon>
    </lineage>
</organism>
<proteinExistence type="predicted"/>
<dbReference type="EMBL" id="LR796495">
    <property type="protein sequence ID" value="CAB4148233.1"/>
    <property type="molecule type" value="Genomic_DNA"/>
</dbReference>
<gene>
    <name evidence="1" type="ORF">UFOVP520_12</name>
</gene>
<reference evidence="1" key="1">
    <citation type="submission" date="2020-04" db="EMBL/GenBank/DDBJ databases">
        <authorList>
            <person name="Chiriac C."/>
            <person name="Salcher M."/>
            <person name="Ghai R."/>
            <person name="Kavagutti S V."/>
        </authorList>
    </citation>
    <scope>NUCLEOTIDE SEQUENCE</scope>
</reference>